<keyword evidence="1 3" id="KW-0807">Transducer</keyword>
<dbReference type="PANTHER" id="PTHR32089:SF112">
    <property type="entry name" value="LYSOZYME-LIKE PROTEIN-RELATED"/>
    <property type="match status" value="1"/>
</dbReference>
<reference evidence="6" key="1">
    <citation type="submission" date="2019-06" db="EMBL/GenBank/DDBJ databases">
        <title>A comparative analysis of the Nautiliaceae.</title>
        <authorList>
            <person name="Grosche A."/>
            <person name="Smedile F."/>
            <person name="Vetriani C."/>
        </authorList>
    </citation>
    <scope>NUCLEOTIDE SEQUENCE</scope>
    <source>
        <strain evidence="6">TB6</strain>
    </source>
</reference>
<dbReference type="SMART" id="SM00283">
    <property type="entry name" value="MA"/>
    <property type="match status" value="1"/>
</dbReference>
<evidence type="ECO:0000259" key="5">
    <source>
        <dbReference type="PROSITE" id="PS50111"/>
    </source>
</evidence>
<dbReference type="Proteomes" id="UP000298805">
    <property type="component" value="Chromosome"/>
</dbReference>
<dbReference type="PANTHER" id="PTHR32089">
    <property type="entry name" value="METHYL-ACCEPTING CHEMOTAXIS PROTEIN MCPB"/>
    <property type="match status" value="1"/>
</dbReference>
<keyword evidence="7" id="KW-1185">Reference proteome</keyword>
<feature type="coiled-coil region" evidence="4">
    <location>
        <begin position="19"/>
        <end position="53"/>
    </location>
</feature>
<accession>A0ABX5TMQ5</accession>
<keyword evidence="4" id="KW-0175">Coiled coil</keyword>
<evidence type="ECO:0000313" key="6">
    <source>
        <dbReference type="EMBL" id="QCI28621.1"/>
    </source>
</evidence>
<dbReference type="SUPFAM" id="SSF58104">
    <property type="entry name" value="Methyl-accepting chemotaxis protein (MCP) signaling domain"/>
    <property type="match status" value="1"/>
</dbReference>
<dbReference type="InterPro" id="IPR004090">
    <property type="entry name" value="Chemotax_Me-accpt_rcpt"/>
</dbReference>
<evidence type="ECO:0000256" key="1">
    <source>
        <dbReference type="ARBA" id="ARBA00023224"/>
    </source>
</evidence>
<name>A0ABX5TMQ5_9BACT</name>
<evidence type="ECO:0000256" key="3">
    <source>
        <dbReference type="PROSITE-ProRule" id="PRU00284"/>
    </source>
</evidence>
<dbReference type="Gene3D" id="1.10.287.950">
    <property type="entry name" value="Methyl-accepting chemotaxis protein"/>
    <property type="match status" value="1"/>
</dbReference>
<dbReference type="PRINTS" id="PR00260">
    <property type="entry name" value="CHEMTRNSDUCR"/>
</dbReference>
<evidence type="ECO:0000313" key="7">
    <source>
        <dbReference type="Proteomes" id="UP000298805"/>
    </source>
</evidence>
<dbReference type="InterPro" id="IPR004089">
    <property type="entry name" value="MCPsignal_dom"/>
</dbReference>
<comment type="similarity">
    <text evidence="2">Belongs to the methyl-accepting chemotaxis (MCP) protein family.</text>
</comment>
<dbReference type="PROSITE" id="PS50111">
    <property type="entry name" value="CHEMOTAXIS_TRANSDUC_2"/>
    <property type="match status" value="1"/>
</dbReference>
<sequence length="364" mass="42158">MNFSYERIQMLFKKTDTKNVDLSRENLKLKEEIERLNNELSNLKQENYRLKQSLYNYNTNQDKMAIVEHLLEISNENISEIAENADENISQIHELVEINREVKGEIHELRETFDKFMSEIKNLINFAATAKENIVNLNESVENISHVIQLIKDIADQTNLLALNAAIEAARAGEAGRGFAVVADEVRKLAERTQKATHEVEVTINVLKQNSSNMTDEGHKLDSIIELMSNFMKDFKEGFDKLYEIDIQTFENFENLADALTALQQKINNMFYTIKNYQEKLIGEQKAFKDKGSHSFDEWYSSSEKTFGKTDSYKQISSSQNRLEDNFKDAMNMSMKDSLGEYKKAQNETKTMYKLLDDMVEEKA</sequence>
<feature type="domain" description="Methyl-accepting transducer" evidence="5">
    <location>
        <begin position="71"/>
        <end position="278"/>
    </location>
</feature>
<dbReference type="Pfam" id="PF00015">
    <property type="entry name" value="MCPsignal"/>
    <property type="match status" value="1"/>
</dbReference>
<gene>
    <name evidence="6" type="ORF">C6V80_06475</name>
</gene>
<evidence type="ECO:0000256" key="2">
    <source>
        <dbReference type="ARBA" id="ARBA00029447"/>
    </source>
</evidence>
<proteinExistence type="inferred from homology"/>
<organism evidence="6 7">
    <name type="scientific">Caminibacter pacificus</name>
    <dbReference type="NCBI Taxonomy" id="1424653"/>
    <lineage>
        <taxon>Bacteria</taxon>
        <taxon>Pseudomonadati</taxon>
        <taxon>Campylobacterota</taxon>
        <taxon>Epsilonproteobacteria</taxon>
        <taxon>Nautiliales</taxon>
        <taxon>Nautiliaceae</taxon>
        <taxon>Caminibacter</taxon>
    </lineage>
</organism>
<dbReference type="EMBL" id="CP027432">
    <property type="protein sequence ID" value="QCI28621.1"/>
    <property type="molecule type" value="Genomic_DNA"/>
</dbReference>
<protein>
    <recommendedName>
        <fullName evidence="5">Methyl-accepting transducer domain-containing protein</fullName>
    </recommendedName>
</protein>
<evidence type="ECO:0000256" key="4">
    <source>
        <dbReference type="SAM" id="Coils"/>
    </source>
</evidence>